<evidence type="ECO:0000313" key="1">
    <source>
        <dbReference type="EMBL" id="MBB3931621.1"/>
    </source>
</evidence>
<proteinExistence type="predicted"/>
<evidence type="ECO:0000313" key="2">
    <source>
        <dbReference type="Proteomes" id="UP000553963"/>
    </source>
</evidence>
<name>A0A840AS17_9HYPH</name>
<keyword evidence="2" id="KW-1185">Reference proteome</keyword>
<comment type="caution">
    <text evidence="1">The sequence shown here is derived from an EMBL/GenBank/DDBJ whole genome shotgun (WGS) entry which is preliminary data.</text>
</comment>
<organism evidence="1 2">
    <name type="scientific">Kaistia hirudinis</name>
    <dbReference type="NCBI Taxonomy" id="1293440"/>
    <lineage>
        <taxon>Bacteria</taxon>
        <taxon>Pseudomonadati</taxon>
        <taxon>Pseudomonadota</taxon>
        <taxon>Alphaproteobacteria</taxon>
        <taxon>Hyphomicrobiales</taxon>
        <taxon>Kaistiaceae</taxon>
        <taxon>Kaistia</taxon>
    </lineage>
</organism>
<dbReference type="AlphaFoldDB" id="A0A840AS17"/>
<protein>
    <submittedName>
        <fullName evidence="1">Uncharacterized protein</fullName>
    </submittedName>
</protein>
<gene>
    <name evidence="1" type="ORF">GGR25_002671</name>
</gene>
<dbReference type="EMBL" id="JACIDS010000003">
    <property type="protein sequence ID" value="MBB3931621.1"/>
    <property type="molecule type" value="Genomic_DNA"/>
</dbReference>
<dbReference type="Proteomes" id="UP000553963">
    <property type="component" value="Unassembled WGS sequence"/>
</dbReference>
<accession>A0A840AS17</accession>
<sequence>MKTPPGSPAERRFLMSAVQSVPQPTKAAGKAQAQGRVVAVVSS</sequence>
<reference evidence="1 2" key="1">
    <citation type="submission" date="2020-08" db="EMBL/GenBank/DDBJ databases">
        <title>Genomic Encyclopedia of Type Strains, Phase IV (KMG-IV): sequencing the most valuable type-strain genomes for metagenomic binning, comparative biology and taxonomic classification.</title>
        <authorList>
            <person name="Goeker M."/>
        </authorList>
    </citation>
    <scope>NUCLEOTIDE SEQUENCE [LARGE SCALE GENOMIC DNA]</scope>
    <source>
        <strain evidence="1 2">DSM 25966</strain>
    </source>
</reference>